<dbReference type="EC" id="3.4.22.49" evidence="2"/>
<protein>
    <recommendedName>
        <fullName evidence="2">separase</fullName>
        <ecNumber evidence="2">3.4.22.49</ecNumber>
    </recommendedName>
</protein>
<evidence type="ECO:0000256" key="4">
    <source>
        <dbReference type="ARBA" id="ARBA00022829"/>
    </source>
</evidence>
<comment type="catalytic activity">
    <reaction evidence="1">
        <text>All bonds known to be hydrolyzed by this endopeptidase have arginine in P1 and an acidic residue in P4. P6 is often occupied by an acidic residue or by a hydroxy-amino-acid residue, the phosphorylation of which enhances cleavage.</text>
        <dbReference type="EC" id="3.4.22.49"/>
    </reaction>
</comment>
<dbReference type="GO" id="GO:0072686">
    <property type="term" value="C:mitotic spindle"/>
    <property type="evidence" value="ECO:0007669"/>
    <property type="project" value="TreeGrafter"/>
</dbReference>
<evidence type="ECO:0000313" key="7">
    <source>
        <dbReference type="Proteomes" id="UP000008021"/>
    </source>
</evidence>
<dbReference type="PROSITE" id="PS51700">
    <property type="entry name" value="SEPARIN"/>
    <property type="match status" value="1"/>
</dbReference>
<dbReference type="Gramene" id="OMERI02G32410.2">
    <property type="protein sequence ID" value="OMERI02G32410.2"/>
    <property type="gene ID" value="OMERI02G32410"/>
</dbReference>
<dbReference type="GO" id="GO:0051307">
    <property type="term" value="P:meiotic chromosome separation"/>
    <property type="evidence" value="ECO:0007669"/>
    <property type="project" value="TreeGrafter"/>
</dbReference>
<accession>A0A0E0CS17</accession>
<keyword evidence="7" id="KW-1185">Reference proteome</keyword>
<evidence type="ECO:0000256" key="2">
    <source>
        <dbReference type="ARBA" id="ARBA00012489"/>
    </source>
</evidence>
<evidence type="ECO:0000256" key="1">
    <source>
        <dbReference type="ARBA" id="ARBA00000451"/>
    </source>
</evidence>
<dbReference type="GO" id="GO:0005737">
    <property type="term" value="C:cytoplasm"/>
    <property type="evidence" value="ECO:0007669"/>
    <property type="project" value="TreeGrafter"/>
</dbReference>
<reference evidence="6" key="1">
    <citation type="submission" date="2015-04" db="UniProtKB">
        <authorList>
            <consortium name="EnsemblPlants"/>
        </authorList>
    </citation>
    <scope>IDENTIFICATION</scope>
</reference>
<dbReference type="PANTHER" id="PTHR12792">
    <property type="entry name" value="EXTRA SPINDLE POLES 1-RELATED"/>
    <property type="match status" value="1"/>
</dbReference>
<dbReference type="HOGENOM" id="CLU_003617_0_0_1"/>
<keyword evidence="3" id="KW-0378">Hydrolase</keyword>
<dbReference type="InterPro" id="IPR030397">
    <property type="entry name" value="SEPARIN_core_dom"/>
</dbReference>
<dbReference type="GO" id="GO:0006508">
    <property type="term" value="P:proteolysis"/>
    <property type="evidence" value="ECO:0007669"/>
    <property type="project" value="InterPro"/>
</dbReference>
<evidence type="ECO:0000259" key="5">
    <source>
        <dbReference type="PROSITE" id="PS51700"/>
    </source>
</evidence>
<evidence type="ECO:0000256" key="3">
    <source>
        <dbReference type="ARBA" id="ARBA00022801"/>
    </source>
</evidence>
<organism evidence="6">
    <name type="scientific">Oryza meridionalis</name>
    <dbReference type="NCBI Taxonomy" id="40149"/>
    <lineage>
        <taxon>Eukaryota</taxon>
        <taxon>Viridiplantae</taxon>
        <taxon>Streptophyta</taxon>
        <taxon>Embryophyta</taxon>
        <taxon>Tracheophyta</taxon>
        <taxon>Spermatophyta</taxon>
        <taxon>Magnoliopsida</taxon>
        <taxon>Liliopsida</taxon>
        <taxon>Poales</taxon>
        <taxon>Poaceae</taxon>
        <taxon>BOP clade</taxon>
        <taxon>Oryzoideae</taxon>
        <taxon>Oryzeae</taxon>
        <taxon>Oryzinae</taxon>
        <taxon>Oryza</taxon>
    </lineage>
</organism>
<dbReference type="PANTHER" id="PTHR12792:SF0">
    <property type="entry name" value="SEPARIN"/>
    <property type="match status" value="1"/>
</dbReference>
<feature type="domain" description="Peptidase C50" evidence="5">
    <location>
        <begin position="648"/>
        <end position="742"/>
    </location>
</feature>
<dbReference type="GO" id="GO:0005634">
    <property type="term" value="C:nucleus"/>
    <property type="evidence" value="ECO:0007669"/>
    <property type="project" value="InterPro"/>
</dbReference>
<proteinExistence type="predicted"/>
<reference evidence="6" key="2">
    <citation type="submission" date="2018-05" db="EMBL/GenBank/DDBJ databases">
        <title>OmerRS3 (Oryza meridionalis Reference Sequence Version 3).</title>
        <authorList>
            <person name="Zhang J."/>
            <person name="Kudrna D."/>
            <person name="Lee S."/>
            <person name="Talag J."/>
            <person name="Welchert J."/>
            <person name="Wing R.A."/>
        </authorList>
    </citation>
    <scope>NUCLEOTIDE SEQUENCE [LARGE SCALE GENOMIC DNA]</scope>
    <source>
        <strain evidence="6">cv. OR44</strain>
    </source>
</reference>
<dbReference type="GO" id="GO:0004197">
    <property type="term" value="F:cysteine-type endopeptidase activity"/>
    <property type="evidence" value="ECO:0007669"/>
    <property type="project" value="InterPro"/>
</dbReference>
<dbReference type="AlphaFoldDB" id="A0A0E0CS17"/>
<dbReference type="Pfam" id="PF03568">
    <property type="entry name" value="Separin_C"/>
    <property type="match status" value="1"/>
</dbReference>
<evidence type="ECO:0000313" key="6">
    <source>
        <dbReference type="EnsemblPlants" id="OMERI02G32410.2"/>
    </source>
</evidence>
<name>A0A0E0CS17_9ORYZ</name>
<dbReference type="Proteomes" id="UP000008021">
    <property type="component" value="Chromosome 2"/>
</dbReference>
<dbReference type="EnsemblPlants" id="OMERI02G32410.2">
    <property type="protein sequence ID" value="OMERI02G32410.2"/>
    <property type="gene ID" value="OMERI02G32410"/>
</dbReference>
<sequence>MYQSALDKLNGTKLEFPVDSYDKLKTTCIICSKDGKEPLAANDGVLPSCTVCANFSQASGDHSNEFTALKFQKHKDSECCPPLDVKVKRTTRNSSRLSKEQNVEAHVKTRTRSSKRTAHVKGEKASTELHCKNGLSCSDNLSTDTLVRGKANCILDGVDQSIDYTCSIFGCWNCLFVNTLNSGSIQNILQFRWDCVWHHNHVSILLKIAKALGAHGGLHGAHKIHNIYWQCISFLYFRSLPQDCYRTYEHNLFGLIMDQSTGDFLISERAEILYSMSLFLLKGFLSEQSRDICCRFCSVQMSDVVPWLLKAFVLSRENPSLFQENSVGTYLDCQYFAGLKSLLRKNDSKAPLEDFSNASDESLSKFDSTNKPITMLLPVDAISEETQYEDSCTKELDNLMRAADKNWQCPWGYTIIDYVAPTFRKILEENFISLSSATLTLNDGQANHVKWWSHRMKLNNHLDKMLKDMEGSWLGPWKCLLLGYDLTNQHIEEALTNLIAGLESEFKFEVNPVLIKVILGGAMSVDEVQDCVSQLISYKGYFGRGGCCGKDRLRALSSCCIESEALETVECLIKSTVNELTEPVYRDPVIFVLDTNVQMLPWENLPALRNQEIYRMPSIGSVFLALTRSNNYWKDARVIAPPFPVIDPFNAFYLLNPSGDLSSTQEEFDQMFKNYEWKGKAGYAPTAEELVLALRNHDLFLYFGHGSGTQYVSGKEIEKLDSCAAALLMGCSSGTLRCKGCYAPQGAPLSYLSAGSPAVIANLWDVSDKDIDRFSKALLGSWLQENFVAAKNCSKCCQLTREFESMTIAVEGNGRPRRRGTRGKKSEQMNNCSKRCTCGNRRVASYLSEARRACRLPLMIGGSPVCYGVPTIIRKK</sequence>
<dbReference type="InterPro" id="IPR005314">
    <property type="entry name" value="Peptidase_C50"/>
</dbReference>
<keyword evidence="4" id="KW-0159">Chromosome partition</keyword>